<dbReference type="Proteomes" id="UP001207276">
    <property type="component" value="Unassembled WGS sequence"/>
</dbReference>
<evidence type="ECO:0000313" key="2">
    <source>
        <dbReference type="EMBL" id="MCX2850136.1"/>
    </source>
</evidence>
<evidence type="ECO:0000313" key="3">
    <source>
        <dbReference type="Proteomes" id="UP001207276"/>
    </source>
</evidence>
<feature type="region of interest" description="Disordered" evidence="1">
    <location>
        <begin position="295"/>
        <end position="328"/>
    </location>
</feature>
<comment type="caution">
    <text evidence="2">The sequence shown here is derived from an EMBL/GenBank/DDBJ whole genome shotgun (WGS) entry which is preliminary data.</text>
</comment>
<sequence length="328" mass="36060">MSEAGKSKLFVSCDLVGSTQFKQSRPGWQKVFLSFYREFPQFVARANLAAHGDDDGEPLAFQLWKAVGDELIFEVHVRAEKDIGAATRVWLHAMRAYEQESLAEFGLALKGGAFVATFPGPDSESTIPRDPSYEDSDDPVVVLNEDALRGRRAHTKYLYDYFGPSIDTGFRVFGLSSRRYFTLSVEAAWALASAAYAATGDKSDTDTHHVSDVVLHGTHTLKGVWAGREYPVFAIDRDHGDAVNVALAQLRAEEMTAHKVIEVCHACHADPGWPSKLYLPASANKAFWHEPDDAIKPLLETETPRDVSDRADSDGSQGQGLDESAPLS</sequence>
<reference evidence="2 3" key="1">
    <citation type="submission" date="2022-11" db="EMBL/GenBank/DDBJ databases">
        <title>Taxonomy of Curtobacterium flaccumfaciens.</title>
        <authorList>
            <person name="Osdaghi E."/>
            <person name="Taghavi S.M."/>
            <person name="Hamidizade M."/>
            <person name="Abachi H."/>
            <person name="Fazliarab A."/>
            <person name="Baeyen S."/>
            <person name="Portier P."/>
            <person name="Van Vaerenbergh J."/>
            <person name="Jacques M.-A."/>
        </authorList>
    </citation>
    <scope>NUCLEOTIDE SEQUENCE [LARGE SCALE GENOMIC DNA]</scope>
    <source>
        <strain evidence="2 3">LMG 3715</strain>
    </source>
</reference>
<proteinExistence type="predicted"/>
<name>A0ABT3S5P3_9MICO</name>
<accession>A0ABT3S5P3</accession>
<protein>
    <submittedName>
        <fullName evidence="2">Uncharacterized protein</fullName>
    </submittedName>
</protein>
<dbReference type="EMBL" id="JAPJDE010000006">
    <property type="protein sequence ID" value="MCX2850136.1"/>
    <property type="molecule type" value="Genomic_DNA"/>
</dbReference>
<keyword evidence="3" id="KW-1185">Reference proteome</keyword>
<gene>
    <name evidence="2" type="ORF">ORG12_15760</name>
</gene>
<evidence type="ECO:0000256" key="1">
    <source>
        <dbReference type="SAM" id="MobiDB-lite"/>
    </source>
</evidence>
<feature type="compositionally biased region" description="Basic and acidic residues" evidence="1">
    <location>
        <begin position="302"/>
        <end position="313"/>
    </location>
</feature>
<organism evidence="2 3">
    <name type="scientific">Curtobacterium poinsettiae</name>
    <dbReference type="NCBI Taxonomy" id="159612"/>
    <lineage>
        <taxon>Bacteria</taxon>
        <taxon>Bacillati</taxon>
        <taxon>Actinomycetota</taxon>
        <taxon>Actinomycetes</taxon>
        <taxon>Micrococcales</taxon>
        <taxon>Microbacteriaceae</taxon>
        <taxon>Curtobacterium</taxon>
    </lineage>
</organism>
<dbReference type="RefSeq" id="WP_214519473.1">
    <property type="nucleotide sequence ID" value="NZ_CP104934.1"/>
</dbReference>